<dbReference type="InterPro" id="IPR014721">
    <property type="entry name" value="Ribsml_uS5_D2-typ_fold_subgr"/>
</dbReference>
<keyword evidence="6" id="KW-0694">RNA-binding</keyword>
<protein>
    <submittedName>
        <fullName evidence="7">Uncharacterized protein</fullName>
    </submittedName>
</protein>
<evidence type="ECO:0000256" key="1">
    <source>
        <dbReference type="ARBA" id="ARBA00002663"/>
    </source>
</evidence>
<dbReference type="Pfam" id="PF00825">
    <property type="entry name" value="Ribonuclease_P"/>
    <property type="match status" value="1"/>
</dbReference>
<dbReference type="EMBL" id="MHVS01000005">
    <property type="protein sequence ID" value="OHA96345.1"/>
    <property type="molecule type" value="Genomic_DNA"/>
</dbReference>
<dbReference type="PROSITE" id="PS00648">
    <property type="entry name" value="RIBONUCLEASE_P"/>
    <property type="match status" value="1"/>
</dbReference>
<dbReference type="GO" id="GO:0004526">
    <property type="term" value="F:ribonuclease P activity"/>
    <property type="evidence" value="ECO:0007669"/>
    <property type="project" value="InterPro"/>
</dbReference>
<evidence type="ECO:0000256" key="3">
    <source>
        <dbReference type="ARBA" id="ARBA00022722"/>
    </source>
</evidence>
<dbReference type="InterPro" id="IPR000100">
    <property type="entry name" value="RNase_P"/>
</dbReference>
<dbReference type="Proteomes" id="UP000177279">
    <property type="component" value="Unassembled WGS sequence"/>
</dbReference>
<evidence type="ECO:0000256" key="5">
    <source>
        <dbReference type="ARBA" id="ARBA00022801"/>
    </source>
</evidence>
<evidence type="ECO:0000313" key="8">
    <source>
        <dbReference type="Proteomes" id="UP000177279"/>
    </source>
</evidence>
<keyword evidence="4" id="KW-0255">Endonuclease</keyword>
<dbReference type="AlphaFoldDB" id="A0A1G2TGC2"/>
<proteinExistence type="predicted"/>
<dbReference type="InterPro" id="IPR020539">
    <property type="entry name" value="RNase_P_CS"/>
</dbReference>
<evidence type="ECO:0000256" key="4">
    <source>
        <dbReference type="ARBA" id="ARBA00022759"/>
    </source>
</evidence>
<keyword evidence="3" id="KW-0540">Nuclease</keyword>
<reference evidence="7 8" key="1">
    <citation type="journal article" date="2016" name="Nat. Commun.">
        <title>Thousands of microbial genomes shed light on interconnected biogeochemical processes in an aquifer system.</title>
        <authorList>
            <person name="Anantharaman K."/>
            <person name="Brown C.T."/>
            <person name="Hug L.A."/>
            <person name="Sharon I."/>
            <person name="Castelle C.J."/>
            <person name="Probst A.J."/>
            <person name="Thomas B.C."/>
            <person name="Singh A."/>
            <person name="Wilkins M.J."/>
            <person name="Karaoz U."/>
            <person name="Brodie E.L."/>
            <person name="Williams K.H."/>
            <person name="Hubbard S.S."/>
            <person name="Banfield J.F."/>
        </authorList>
    </citation>
    <scope>NUCLEOTIDE SEQUENCE [LARGE SCALE GENOMIC DNA]</scope>
</reference>
<dbReference type="GO" id="GO:0000049">
    <property type="term" value="F:tRNA binding"/>
    <property type="evidence" value="ECO:0007669"/>
    <property type="project" value="InterPro"/>
</dbReference>
<accession>A0A1G2TGC2</accession>
<comment type="function">
    <text evidence="1">RNaseP catalyzes the removal of the 5'-leader sequence from pre-tRNA to produce the mature 5'-terminus. It can also cleave other RNA substrates such as 4.5S RNA. The protein component plays an auxiliary but essential role in vivo by binding to the 5'-leader sequence and broadening the substrate specificity of the ribozyme.</text>
</comment>
<sequence>MSFFSLRVSPGEKVEVIISVSKKVSKSAVVRNTVRRRIRPILKNISLKPAKYLLIAKPGAEKLKGKTLEEELIRII</sequence>
<dbReference type="GO" id="GO:0008033">
    <property type="term" value="P:tRNA processing"/>
    <property type="evidence" value="ECO:0007669"/>
    <property type="project" value="UniProtKB-KW"/>
</dbReference>
<dbReference type="Gene3D" id="3.30.230.10">
    <property type="match status" value="1"/>
</dbReference>
<keyword evidence="5" id="KW-0378">Hydrolase</keyword>
<evidence type="ECO:0000313" key="7">
    <source>
        <dbReference type="EMBL" id="OHA96345.1"/>
    </source>
</evidence>
<evidence type="ECO:0000256" key="6">
    <source>
        <dbReference type="ARBA" id="ARBA00022884"/>
    </source>
</evidence>
<dbReference type="SUPFAM" id="SSF54211">
    <property type="entry name" value="Ribosomal protein S5 domain 2-like"/>
    <property type="match status" value="1"/>
</dbReference>
<organism evidence="7 8">
    <name type="scientific">Candidatus Zambryskibacteria bacterium RIFCSPHIGHO2_02_FULL_43_37</name>
    <dbReference type="NCBI Taxonomy" id="1802749"/>
    <lineage>
        <taxon>Bacteria</taxon>
        <taxon>Candidatus Zambryskiibacteriota</taxon>
    </lineage>
</organism>
<evidence type="ECO:0000256" key="2">
    <source>
        <dbReference type="ARBA" id="ARBA00022694"/>
    </source>
</evidence>
<name>A0A1G2TGC2_9BACT</name>
<dbReference type="InterPro" id="IPR020568">
    <property type="entry name" value="Ribosomal_Su5_D2-typ_SF"/>
</dbReference>
<keyword evidence="2" id="KW-0819">tRNA processing</keyword>
<comment type="caution">
    <text evidence="7">The sequence shown here is derived from an EMBL/GenBank/DDBJ whole genome shotgun (WGS) entry which is preliminary data.</text>
</comment>
<gene>
    <name evidence="7" type="ORF">A3D49_00425</name>
</gene>